<dbReference type="CDD" id="cd00293">
    <property type="entry name" value="USP-like"/>
    <property type="match status" value="1"/>
</dbReference>
<dbReference type="Proteomes" id="UP001172756">
    <property type="component" value="Unassembled WGS sequence"/>
</dbReference>
<proteinExistence type="inferred from homology"/>
<evidence type="ECO:0000256" key="1">
    <source>
        <dbReference type="ARBA" id="ARBA00008791"/>
    </source>
</evidence>
<dbReference type="PANTHER" id="PTHR46268">
    <property type="entry name" value="STRESS RESPONSE PROTEIN NHAX"/>
    <property type="match status" value="1"/>
</dbReference>
<organism evidence="3 4">
    <name type="scientific">Demequina lignilytica</name>
    <dbReference type="NCBI Taxonomy" id="3051663"/>
    <lineage>
        <taxon>Bacteria</taxon>
        <taxon>Bacillati</taxon>
        <taxon>Actinomycetota</taxon>
        <taxon>Actinomycetes</taxon>
        <taxon>Micrococcales</taxon>
        <taxon>Demequinaceae</taxon>
        <taxon>Demequina</taxon>
    </lineage>
</organism>
<comment type="similarity">
    <text evidence="1">Belongs to the universal stress protein A family.</text>
</comment>
<name>A0AB35MIE2_9MICO</name>
<reference evidence="3 4" key="1">
    <citation type="submission" date="2023-06" db="EMBL/GenBank/DDBJ databases">
        <title>SYSU T0a273.</title>
        <authorList>
            <person name="Gao L."/>
            <person name="Fang B.-Z."/>
            <person name="Li W.-J."/>
        </authorList>
    </citation>
    <scope>NUCLEOTIDE SEQUENCE [LARGE SCALE GENOMIC DNA]</scope>
    <source>
        <strain evidence="3 4">SYSU T0a273</strain>
    </source>
</reference>
<sequence>MNGTVLVAVHDSPAAFAAAEEAIAHARRTGAALRAVAVVEPAGAGEDRDGSVARGRAAGCEAALAHVVERAGAAGIVATTALRGGRIAAEILAEADACGASLIVVGRMDRPGHVIPAIGSHTLGVIEFARSPVLVVPEDAPSAPRPRRPQ</sequence>
<dbReference type="RefSeq" id="WP_301160392.1">
    <property type="nucleotide sequence ID" value="NZ_JAUHQB010000005.1"/>
</dbReference>
<evidence type="ECO:0000259" key="2">
    <source>
        <dbReference type="Pfam" id="PF00582"/>
    </source>
</evidence>
<dbReference type="InterPro" id="IPR006016">
    <property type="entry name" value="UspA"/>
</dbReference>
<comment type="caution">
    <text evidence="3">The sequence shown here is derived from an EMBL/GenBank/DDBJ whole genome shotgun (WGS) entry which is preliminary data.</text>
</comment>
<dbReference type="AlphaFoldDB" id="A0AB35MIE2"/>
<dbReference type="PANTHER" id="PTHR46268:SF15">
    <property type="entry name" value="UNIVERSAL STRESS PROTEIN HP_0031"/>
    <property type="match status" value="1"/>
</dbReference>
<gene>
    <name evidence="3" type="ORF">QQ002_08440</name>
</gene>
<dbReference type="Gene3D" id="3.40.50.12370">
    <property type="match status" value="1"/>
</dbReference>
<accession>A0AB35MIE2</accession>
<dbReference type="SUPFAM" id="SSF52402">
    <property type="entry name" value="Adenine nucleotide alpha hydrolases-like"/>
    <property type="match status" value="1"/>
</dbReference>
<protein>
    <submittedName>
        <fullName evidence="3">Universal stress protein</fullName>
    </submittedName>
</protein>
<feature type="domain" description="UspA" evidence="2">
    <location>
        <begin position="1"/>
        <end position="137"/>
    </location>
</feature>
<dbReference type="EMBL" id="JAUHQB010000005">
    <property type="protein sequence ID" value="MDN4483560.1"/>
    <property type="molecule type" value="Genomic_DNA"/>
</dbReference>
<dbReference type="Pfam" id="PF00582">
    <property type="entry name" value="Usp"/>
    <property type="match status" value="1"/>
</dbReference>
<evidence type="ECO:0000313" key="3">
    <source>
        <dbReference type="EMBL" id="MDN4483560.1"/>
    </source>
</evidence>
<evidence type="ECO:0000313" key="4">
    <source>
        <dbReference type="Proteomes" id="UP001172756"/>
    </source>
</evidence>